<sequence>MDLPTLFGRRDSPPSTSVPCVDEGSEVHRFVASAVVSHRTLLRRIQKKMLRQKILIASREVARGGEKSSRKVAALDKCMKATMGKIQILGGMICRLQTVRGKQDEKRRYDKRYDNDTLLARDNGGLMVISPRYLEWAYALMKKIRASISMGYISAMGNSAQKRAHEFVYADEQLKTMFWECCNKKGSPDDKLVEAVWERVVDFAFHARSEVVWEKYRASRTDRSVGKAKMGLRAFLKAGGSAKKQEKDK</sequence>
<feature type="region of interest" description="Disordered" evidence="1">
    <location>
        <begin position="1"/>
        <end position="20"/>
    </location>
</feature>
<evidence type="ECO:0000313" key="2">
    <source>
        <dbReference type="EMBL" id="CAD9284713.1"/>
    </source>
</evidence>
<organism evidence="2">
    <name type="scientific">Grammatophora oceanica</name>
    <dbReference type="NCBI Taxonomy" id="210454"/>
    <lineage>
        <taxon>Eukaryota</taxon>
        <taxon>Sar</taxon>
        <taxon>Stramenopiles</taxon>
        <taxon>Ochrophyta</taxon>
        <taxon>Bacillariophyta</taxon>
        <taxon>Fragilariophyceae</taxon>
        <taxon>Fragilariophycidae</taxon>
        <taxon>Rhabdonematales</taxon>
        <taxon>Grammatophoraceae</taxon>
        <taxon>Grammatophora</taxon>
    </lineage>
</organism>
<proteinExistence type="predicted"/>
<gene>
    <name evidence="2" type="ORF">GOCE00092_LOCUS13625</name>
</gene>
<reference evidence="2" key="1">
    <citation type="submission" date="2021-01" db="EMBL/GenBank/DDBJ databases">
        <authorList>
            <person name="Corre E."/>
            <person name="Pelletier E."/>
            <person name="Niang G."/>
            <person name="Scheremetjew M."/>
            <person name="Finn R."/>
            <person name="Kale V."/>
            <person name="Holt S."/>
            <person name="Cochrane G."/>
            <person name="Meng A."/>
            <person name="Brown T."/>
            <person name="Cohen L."/>
        </authorList>
    </citation>
    <scope>NUCLEOTIDE SEQUENCE</scope>
    <source>
        <strain evidence="2">CCMP 410</strain>
    </source>
</reference>
<dbReference type="EMBL" id="HBGK01026341">
    <property type="protein sequence ID" value="CAD9284713.1"/>
    <property type="molecule type" value="Transcribed_RNA"/>
</dbReference>
<protein>
    <submittedName>
        <fullName evidence="2">Uncharacterized protein</fullName>
    </submittedName>
</protein>
<dbReference type="AlphaFoldDB" id="A0A7S1V300"/>
<accession>A0A7S1V300</accession>
<evidence type="ECO:0000256" key="1">
    <source>
        <dbReference type="SAM" id="MobiDB-lite"/>
    </source>
</evidence>
<name>A0A7S1V300_9STRA</name>